<evidence type="ECO:0000313" key="1">
    <source>
        <dbReference type="EMBL" id="OTG27785.1"/>
    </source>
</evidence>
<accession>A0A251UWN1</accession>
<protein>
    <submittedName>
        <fullName evidence="1">Uncharacterized protein</fullName>
    </submittedName>
</protein>
<name>A0A251UWN1_HELAN</name>
<dbReference type="AlphaFoldDB" id="A0A251UWN1"/>
<gene>
    <name evidence="1" type="ORF">HannXRQ_Chr04g0103821</name>
</gene>
<keyword evidence="2" id="KW-1185">Reference proteome</keyword>
<evidence type="ECO:0000313" key="2">
    <source>
        <dbReference type="Proteomes" id="UP000215914"/>
    </source>
</evidence>
<reference evidence="2" key="1">
    <citation type="journal article" date="2017" name="Nature">
        <title>The sunflower genome provides insights into oil metabolism, flowering and Asterid evolution.</title>
        <authorList>
            <person name="Badouin H."/>
            <person name="Gouzy J."/>
            <person name="Grassa C.J."/>
            <person name="Murat F."/>
            <person name="Staton S.E."/>
            <person name="Cottret L."/>
            <person name="Lelandais-Briere C."/>
            <person name="Owens G.L."/>
            <person name="Carrere S."/>
            <person name="Mayjonade B."/>
            <person name="Legrand L."/>
            <person name="Gill N."/>
            <person name="Kane N.C."/>
            <person name="Bowers J.E."/>
            <person name="Hubner S."/>
            <person name="Bellec A."/>
            <person name="Berard A."/>
            <person name="Berges H."/>
            <person name="Blanchet N."/>
            <person name="Boniface M.C."/>
            <person name="Brunel D."/>
            <person name="Catrice O."/>
            <person name="Chaidir N."/>
            <person name="Claudel C."/>
            <person name="Donnadieu C."/>
            <person name="Faraut T."/>
            <person name="Fievet G."/>
            <person name="Helmstetter N."/>
            <person name="King M."/>
            <person name="Knapp S.J."/>
            <person name="Lai Z."/>
            <person name="Le Paslier M.C."/>
            <person name="Lippi Y."/>
            <person name="Lorenzon L."/>
            <person name="Mandel J.R."/>
            <person name="Marage G."/>
            <person name="Marchand G."/>
            <person name="Marquand E."/>
            <person name="Bret-Mestries E."/>
            <person name="Morien E."/>
            <person name="Nambeesan S."/>
            <person name="Nguyen T."/>
            <person name="Pegot-Espagnet P."/>
            <person name="Pouilly N."/>
            <person name="Raftis F."/>
            <person name="Sallet E."/>
            <person name="Schiex T."/>
            <person name="Thomas J."/>
            <person name="Vandecasteele C."/>
            <person name="Vares D."/>
            <person name="Vear F."/>
            <person name="Vautrin S."/>
            <person name="Crespi M."/>
            <person name="Mangin B."/>
            <person name="Burke J.M."/>
            <person name="Salse J."/>
            <person name="Munos S."/>
            <person name="Vincourt P."/>
            <person name="Rieseberg L.H."/>
            <person name="Langlade N.B."/>
        </authorList>
    </citation>
    <scope>NUCLEOTIDE SEQUENCE [LARGE SCALE GENOMIC DNA]</scope>
    <source>
        <strain evidence="2">cv. SF193</strain>
    </source>
</reference>
<dbReference type="EMBL" id="CM007893">
    <property type="protein sequence ID" value="OTG27785.1"/>
    <property type="molecule type" value="Genomic_DNA"/>
</dbReference>
<dbReference type="Proteomes" id="UP000215914">
    <property type="component" value="Chromosome 4"/>
</dbReference>
<sequence length="118" mass="13124">MKYMGCGGPRHVESQATTRLHAHINPKFPSSPAAAQPFTFTVHFSRRRSTLHSHFSRQRRSPSSPAAANSLLNFIADSLLTFIAGRRSTPSQLSDSQNKVEKKKGKTLVSLNNRFLDC</sequence>
<dbReference type="InParanoid" id="A0A251UWN1"/>
<organism evidence="1 2">
    <name type="scientific">Helianthus annuus</name>
    <name type="common">Common sunflower</name>
    <dbReference type="NCBI Taxonomy" id="4232"/>
    <lineage>
        <taxon>Eukaryota</taxon>
        <taxon>Viridiplantae</taxon>
        <taxon>Streptophyta</taxon>
        <taxon>Embryophyta</taxon>
        <taxon>Tracheophyta</taxon>
        <taxon>Spermatophyta</taxon>
        <taxon>Magnoliopsida</taxon>
        <taxon>eudicotyledons</taxon>
        <taxon>Gunneridae</taxon>
        <taxon>Pentapetalae</taxon>
        <taxon>asterids</taxon>
        <taxon>campanulids</taxon>
        <taxon>Asterales</taxon>
        <taxon>Asteraceae</taxon>
        <taxon>Asteroideae</taxon>
        <taxon>Heliantheae alliance</taxon>
        <taxon>Heliantheae</taxon>
        <taxon>Helianthus</taxon>
    </lineage>
</organism>
<proteinExistence type="predicted"/>